<dbReference type="KEGG" id="cmet:K6K41_09565"/>
<dbReference type="EMBL" id="CP081869">
    <property type="protein sequence ID" value="QZO01620.1"/>
    <property type="molecule type" value="Genomic_DNA"/>
</dbReference>
<reference evidence="1" key="1">
    <citation type="submission" date="2021-08" db="EMBL/GenBank/DDBJ databases">
        <authorList>
            <person name="Zhang H."/>
            <person name="Xu M."/>
            <person name="Yu Z."/>
            <person name="Yang L."/>
            <person name="Cai Y."/>
        </authorList>
    </citation>
    <scope>NUCLEOTIDE SEQUENCE</scope>
    <source>
        <strain evidence="1">CHL1</strain>
    </source>
</reference>
<gene>
    <name evidence="1" type="ORF">K6K41_09565</name>
</gene>
<evidence type="ECO:0000313" key="1">
    <source>
        <dbReference type="EMBL" id="QZO01620.1"/>
    </source>
</evidence>
<keyword evidence="2" id="KW-1185">Reference proteome</keyword>
<dbReference type="Proteomes" id="UP000825701">
    <property type="component" value="Chromosome"/>
</dbReference>
<sequence length="68" mass="7322">MTFIVSHGPLSDEHQISCETAAEALQIVERLRSEGSSFIVVTQVETGDVAVEVLQVLARHEMKAAADA</sequence>
<evidence type="ECO:0000313" key="2">
    <source>
        <dbReference type="Proteomes" id="UP000825701"/>
    </source>
</evidence>
<name>A0A9E6RD44_9HYPH</name>
<proteinExistence type="predicted"/>
<dbReference type="AlphaFoldDB" id="A0A9E6RD44"/>
<organism evidence="1 2">
    <name type="scientific">Chenggangzhangella methanolivorans</name>
    <dbReference type="NCBI Taxonomy" id="1437009"/>
    <lineage>
        <taxon>Bacteria</taxon>
        <taxon>Pseudomonadati</taxon>
        <taxon>Pseudomonadota</taxon>
        <taxon>Alphaproteobacteria</taxon>
        <taxon>Hyphomicrobiales</taxon>
        <taxon>Methylopilaceae</taxon>
        <taxon>Chenggangzhangella</taxon>
    </lineage>
</organism>
<dbReference type="RefSeq" id="WP_261404915.1">
    <property type="nucleotide sequence ID" value="NZ_CP081869.1"/>
</dbReference>
<protein>
    <submittedName>
        <fullName evidence="1">Uncharacterized protein</fullName>
    </submittedName>
</protein>
<accession>A0A9E6RD44</accession>